<dbReference type="Ensembl" id="ENST00000675684.1">
    <property type="protein sequence ID" value="ENSP00000502192.1"/>
    <property type="gene ID" value="ENSG00000132740.11"/>
</dbReference>
<reference evidence="3 4" key="2">
    <citation type="journal article" date="2004" name="Nature">
        <title>Finishing the euchromatic sequence of the human genome.</title>
        <authorList>
            <consortium name="International Human Genome Sequencing Consortium"/>
        </authorList>
    </citation>
    <scope>NUCLEOTIDE SEQUENCE [LARGE SCALE GENOMIC DNA]</scope>
</reference>
<dbReference type="SMR" id="A0A6Q8PGC0"/>
<dbReference type="EMBL" id="AP000808">
    <property type="status" value="NOT_ANNOTATED_CDS"/>
    <property type="molecule type" value="Genomic_DNA"/>
</dbReference>
<dbReference type="Ensembl" id="ENST00000675684.1">
    <property type="protein sequence ID" value="ENSP00000502192.1"/>
    <property type="gene ID" value="ENSG00000132740.10"/>
</dbReference>
<evidence type="ECO:0000256" key="1">
    <source>
        <dbReference type="SAM" id="Coils"/>
    </source>
</evidence>
<dbReference type="Bgee" id="ENSG00000132740">
    <property type="expression patterns" value="Expressed in mucosa of stomach and 119 other cell types or tissues"/>
</dbReference>
<dbReference type="GeneTree" id="ENSGT00930000151035"/>
<dbReference type="OpenTargets" id="ENSG00000132740"/>
<feature type="non-terminal residue" evidence="3">
    <location>
        <position position="120"/>
    </location>
</feature>
<evidence type="ECO:0000259" key="2">
    <source>
        <dbReference type="Pfam" id="PF13086"/>
    </source>
</evidence>
<dbReference type="InterPro" id="IPR027417">
    <property type="entry name" value="P-loop_NTPase"/>
</dbReference>
<reference evidence="3 4" key="1">
    <citation type="journal article" date="2001" name="Nature">
        <title>Initial sequencing and analysis of the human genome.</title>
        <authorList>
            <consortium name="International Human Genome Sequencing Consortium"/>
            <person name="Lander E.S."/>
            <person name="Linton L.M."/>
            <person name="Birren B."/>
            <person name="Nusbaum C."/>
            <person name="Zody M.C."/>
            <person name="Baldwin J."/>
            <person name="Devon K."/>
            <person name="Dewar K."/>
            <person name="Doyle M."/>
            <person name="FitzHugh W."/>
            <person name="Funke R."/>
            <person name="Gage D."/>
            <person name="Harris K."/>
            <person name="Heaford A."/>
            <person name="Howland J."/>
            <person name="Kann L."/>
            <person name="Lehoczky J."/>
            <person name="LeVine R."/>
            <person name="McEwan P."/>
            <person name="McKernan K."/>
            <person name="Meldrim J."/>
            <person name="Mesirov J.P."/>
            <person name="Miranda C."/>
            <person name="Morris W."/>
            <person name="Naylor J."/>
            <person name="Raymond C."/>
            <person name="Rosetti M."/>
            <person name="Santos R."/>
            <person name="Sheridan A."/>
            <person name="Sougnez C."/>
            <person name="Stange-Thomann N."/>
            <person name="Stojanovic N."/>
            <person name="Subramanian A."/>
            <person name="Wyman D."/>
            <person name="Rogers J."/>
            <person name="Sulston J."/>
            <person name="Ainscough R."/>
            <person name="Beck S."/>
            <person name="Bentley D."/>
            <person name="Burton J."/>
            <person name="Clee C."/>
            <person name="Carter N."/>
            <person name="Coulson A."/>
            <person name="Deadman R."/>
            <person name="Deloukas P."/>
            <person name="Dunham A."/>
            <person name="Dunham I."/>
            <person name="Durbin R."/>
            <person name="French L."/>
            <person name="Grafham D."/>
            <person name="Gregory S."/>
            <person name="Hubbard T."/>
            <person name="Humphray S."/>
            <person name="Hunt A."/>
            <person name="Jones M."/>
            <person name="Lloyd C."/>
            <person name="McMurray A."/>
            <person name="Matthews L."/>
            <person name="Mercer S."/>
            <person name="Milne S."/>
            <person name="Mullikin J.C."/>
            <person name="Mungall A."/>
            <person name="Plumb R."/>
            <person name="Ross M."/>
            <person name="Shownkeen R."/>
            <person name="Sims S."/>
            <person name="Waterston R.H."/>
            <person name="Wilson R.K."/>
            <person name="Hillier L.W."/>
            <person name="McPherson J.D."/>
            <person name="Marra M.A."/>
            <person name="Mardis E.R."/>
            <person name="Fulton L.A."/>
            <person name="Chinwalla A.T."/>
            <person name="Pepin K.H."/>
            <person name="Gish W.R."/>
            <person name="Chissoe S.L."/>
            <person name="Wendl M.C."/>
            <person name="Delehaunty K.D."/>
            <person name="Miner T.L."/>
            <person name="Delehaunty A."/>
            <person name="Kramer J.B."/>
            <person name="Cook L.L."/>
            <person name="Fulton R.S."/>
            <person name="Johnson D.L."/>
            <person name="Minx P.J."/>
            <person name="Clifton S.W."/>
            <person name="Hawkins T."/>
            <person name="Branscomb E."/>
            <person name="Predki P."/>
            <person name="Richardson P."/>
            <person name="Wenning S."/>
            <person name="Slezak T."/>
            <person name="Doggett N."/>
            <person name="Cheng J.F."/>
            <person name="Olsen A."/>
            <person name="Lucas S."/>
            <person name="Elkin C."/>
            <person name="Uberbacher E."/>
            <person name="Frazier M."/>
            <person name="Gibbs R.A."/>
            <person name="Muzny D.M."/>
            <person name="Scherer S.E."/>
            <person name="Bouck J.B."/>
            <person name="Sodergren E.J."/>
            <person name="Worley K.C."/>
            <person name="Rives C.M."/>
            <person name="Gorrell J.H."/>
            <person name="Metzker M.L."/>
            <person name="Naylor S.L."/>
            <person name="Kucherlapati R.S."/>
            <person name="Nelson D.L."/>
            <person name="Weinstock G.M."/>
            <person name="Sakaki Y."/>
            <person name="Fujiyama A."/>
            <person name="Hattori M."/>
            <person name="Yada T."/>
            <person name="Toyoda A."/>
            <person name="Itoh T."/>
            <person name="Kawagoe C."/>
            <person name="Watanabe H."/>
            <person name="Totoki Y."/>
            <person name="Taylor T."/>
            <person name="Weissenbach J."/>
            <person name="Heilig R."/>
            <person name="Saurin W."/>
            <person name="Artiguenave F."/>
            <person name="Brottier P."/>
            <person name="Bruls T."/>
            <person name="Pelletier E."/>
            <person name="Robert C."/>
            <person name="Wincker P."/>
            <person name="Smith D.R."/>
            <person name="Doucette-Stamm L."/>
            <person name="Rubenfield M."/>
            <person name="Weinstock K."/>
            <person name="Lee H.M."/>
            <person name="Dubois J."/>
            <person name="Rosenthal A."/>
            <person name="Platzer M."/>
            <person name="Nyakatura G."/>
            <person name="Taudien S."/>
            <person name="Rump A."/>
            <person name="Yang H."/>
            <person name="Yu J."/>
            <person name="Wang J."/>
            <person name="Huang G."/>
            <person name="Gu J."/>
            <person name="Hood L."/>
            <person name="Rowen L."/>
            <person name="Madan A."/>
            <person name="Qin S."/>
            <person name="Davis R.W."/>
            <person name="Federspiel N.A."/>
            <person name="Abola A.P."/>
            <person name="Proctor M.J."/>
            <person name="Myers R.M."/>
            <person name="Schmutz J."/>
            <person name="Dickson M."/>
            <person name="Grimwood J."/>
            <person name="Cox D.R."/>
            <person name="Olson M.V."/>
            <person name="Kaul R."/>
            <person name="Raymond C."/>
            <person name="Shimizu N."/>
            <person name="Kawasaki K."/>
            <person name="Minoshima S."/>
            <person name="Evans G.A."/>
            <person name="Athanasiou M."/>
            <person name="Schultz R."/>
            <person name="Roe B.A."/>
            <person name="Chen F."/>
            <person name="Pan H."/>
            <person name="Ramser J."/>
            <person name="Lehrach H."/>
            <person name="Reinhardt R."/>
            <person name="McCombie W.R."/>
            <person name="de la Bastide M."/>
            <person name="Dedhia N."/>
            <person name="Blocker H."/>
            <person name="Hornischer K."/>
            <person name="Nordsiek G."/>
            <person name="Agarwala R."/>
            <person name="Aravind L."/>
            <person name="Bailey J.A."/>
            <person name="Bateman A."/>
            <person name="Batzoglou S."/>
            <person name="Birney E."/>
            <person name="Bork P."/>
            <person name="Brown D.G."/>
            <person name="Burge C.B."/>
            <person name="Cerutti L."/>
            <person name="Chen H.C."/>
            <person name="Church D."/>
            <person name="Clamp M."/>
            <person name="Copley R.R."/>
            <person name="Doerks T."/>
            <person name="Eddy S.R."/>
            <person name="Eichler E.E."/>
            <person name="Furey T.S."/>
            <person name="Galagan J."/>
            <person name="Gilbert J.G."/>
            <person name="Harmon C."/>
            <person name="Hayashizaki Y."/>
            <person name="Haussler D."/>
            <person name="Hermjakob H."/>
            <person name="Hokamp K."/>
            <person name="Jang W."/>
            <person name="Johnson L.S."/>
            <person name="Jones T.A."/>
            <person name="Kasif S."/>
            <person name="Kaspryzk A."/>
            <person name="Kennedy S."/>
            <person name="Kent W.J."/>
            <person name="Kitts P."/>
            <person name="Koonin E.V."/>
            <person name="Korf I."/>
            <person name="Kulp D."/>
            <person name="Lancet D."/>
            <person name="Lowe T.M."/>
            <person name="McLysaght A."/>
            <person name="Mikkelsen T."/>
            <person name="Moran J.V."/>
            <person name="Mulder N."/>
            <person name="Pollara V.J."/>
            <person name="Ponting C.P."/>
            <person name="Schuler G."/>
            <person name="Schultz J."/>
            <person name="Slater G."/>
            <person name="Smit A.F."/>
            <person name="Stupka E."/>
            <person name="Szustakowski J."/>
            <person name="Thierry-Mieg D."/>
            <person name="Thierry-Mieg J."/>
            <person name="Wagner L."/>
            <person name="Wallis J."/>
            <person name="Wheeler R."/>
            <person name="Williams A."/>
            <person name="Wolf Y.I."/>
            <person name="Wolfe K.H."/>
            <person name="Yang S.P."/>
            <person name="Yeh R.F."/>
            <person name="Collins F."/>
            <person name="Guyer M.S."/>
            <person name="Peterson J."/>
            <person name="Felsenfeld A."/>
            <person name="Wetterstrand K.A."/>
            <person name="Patrinos A."/>
            <person name="Morgan M.J."/>
            <person name="de Jong P."/>
            <person name="Catanese J.J."/>
            <person name="Osoegawa K."/>
            <person name="Shizuya H."/>
            <person name="Choi S."/>
            <person name="Chen Y.J."/>
        </authorList>
    </citation>
    <scope>NUCLEOTIDE SEQUENCE [LARGE SCALE GENOMIC DNA]</scope>
</reference>
<reference evidence="3" key="5">
    <citation type="submission" date="2025-09" db="UniProtKB">
        <authorList>
            <consortium name="Ensembl"/>
        </authorList>
    </citation>
    <scope>IDENTIFICATION</scope>
</reference>
<name>A0A6Q8PGC0_HUMAN</name>
<sequence>VKNKKTQDKREKSNFRNEIKLLRKELKEREEAAMLESLTSANVVLATNTAVPLETPGSLFPPGASADGPLKLLPESYFDVVVIDECAQALEASCWIPLLKARKCILAGDHKQLPPTTVSH</sequence>
<reference evidence="3 4" key="3">
    <citation type="journal article" date="2006" name="Nature">
        <title>Human chromosome 11 DNA sequence and analysis including novel gene identification.</title>
        <authorList>
            <person name="Taylor T.D."/>
            <person name="Noguchi H."/>
            <person name="Totoki Y."/>
            <person name="Toyoda A."/>
            <person name="Kuroki Y."/>
            <person name="Dewar K."/>
            <person name="Lloyd C."/>
            <person name="Itoh T."/>
            <person name="Takeda T."/>
            <person name="Kim D.W."/>
            <person name="She X."/>
            <person name="Barlow K.F."/>
            <person name="Bloom T."/>
            <person name="Bruford E."/>
            <person name="Chang J.L."/>
            <person name="Cuomo C.A."/>
            <person name="Eichler E."/>
            <person name="FitzGerald M.G."/>
            <person name="Jaffe D.B."/>
            <person name="LaButti K."/>
            <person name="Nicol R."/>
            <person name="Park H.S."/>
            <person name="Seaman C."/>
            <person name="Sougnez C."/>
            <person name="Yang X."/>
            <person name="Zimmer A.R."/>
            <person name="Zody M.C."/>
            <person name="Birren B.W."/>
            <person name="Nusbaum C."/>
            <person name="Fujiyama A."/>
            <person name="Hattori M."/>
            <person name="Rogers J."/>
            <person name="Lander E.S."/>
            <person name="Sakaki Y."/>
        </authorList>
    </citation>
    <scope>NUCLEOTIDE SEQUENCE [LARGE SCALE GENOMIC DNA]</scope>
</reference>
<dbReference type="OrthoDB" id="6513042at2759"/>
<dbReference type="InterPro" id="IPR050534">
    <property type="entry name" value="Coronavir_polyprotein_1ab"/>
</dbReference>
<evidence type="ECO:0000313" key="4">
    <source>
        <dbReference type="Proteomes" id="UP000005640"/>
    </source>
</evidence>
<feature type="coiled-coil region" evidence="1">
    <location>
        <begin position="5"/>
        <end position="32"/>
    </location>
</feature>
<dbReference type="ExpressionAtlas" id="A0A6Q8PGC0">
    <property type="expression patterns" value="baseline and differential"/>
</dbReference>
<reference evidence="3" key="4">
    <citation type="submission" date="2025-08" db="UniProtKB">
        <authorList>
            <consortium name="Ensembl"/>
        </authorList>
    </citation>
    <scope>IDENTIFICATION</scope>
</reference>
<keyword evidence="1" id="KW-0175">Coiled coil</keyword>
<evidence type="ECO:0007829" key="5">
    <source>
        <dbReference type="PeptideAtlas" id="A0A6Q8PGC0"/>
    </source>
</evidence>
<protein>
    <submittedName>
        <fullName evidence="3">Immunoglobulin mu DNA binding protein 2</fullName>
    </submittedName>
</protein>
<dbReference type="SUPFAM" id="SSF52540">
    <property type="entry name" value="P-loop containing nucleoside triphosphate hydrolases"/>
    <property type="match status" value="1"/>
</dbReference>
<dbReference type="PANTHER" id="PTHR43788">
    <property type="entry name" value="DNA2/NAM7 HELICASE FAMILY MEMBER"/>
    <property type="match status" value="1"/>
</dbReference>
<evidence type="ECO:0000313" key="3">
    <source>
        <dbReference type="Ensembl" id="ENSP00000502192.1"/>
    </source>
</evidence>
<keyword evidence="5 6" id="KW-1267">Proteomics identification</keyword>
<dbReference type="PANTHER" id="PTHR43788:SF8">
    <property type="entry name" value="DNA-BINDING PROTEIN SMUBP-2"/>
    <property type="match status" value="1"/>
</dbReference>
<dbReference type="InterPro" id="IPR041677">
    <property type="entry name" value="DNA2/NAM7_AAA_11"/>
</dbReference>
<dbReference type="HGNC" id="HGNC:5542">
    <property type="gene designation" value="IGHMBP2"/>
</dbReference>
<dbReference type="Pfam" id="PF13086">
    <property type="entry name" value="AAA_11"/>
    <property type="match status" value="1"/>
</dbReference>
<organism evidence="3 4">
    <name type="scientific">Homo sapiens</name>
    <name type="common">Human</name>
    <dbReference type="NCBI Taxonomy" id="9606"/>
    <lineage>
        <taxon>Eukaryota</taxon>
        <taxon>Metazoa</taxon>
        <taxon>Chordata</taxon>
        <taxon>Craniata</taxon>
        <taxon>Vertebrata</taxon>
        <taxon>Euteleostomi</taxon>
        <taxon>Mammalia</taxon>
        <taxon>Eutheria</taxon>
        <taxon>Euarchontoglires</taxon>
        <taxon>Primates</taxon>
        <taxon>Haplorrhini</taxon>
        <taxon>Catarrhini</taxon>
        <taxon>Hominidae</taxon>
        <taxon>Homo</taxon>
    </lineage>
</organism>
<proteinExistence type="evidence at protein level"/>
<feature type="domain" description="DNA2/NAM7 helicase helicase" evidence="2">
    <location>
        <begin position="2"/>
        <end position="119"/>
    </location>
</feature>
<dbReference type="GO" id="GO:0003724">
    <property type="term" value="F:RNA helicase activity"/>
    <property type="evidence" value="ECO:0007669"/>
    <property type="project" value="UniProtKB-EC"/>
</dbReference>
<dbReference type="Proteomes" id="UP000005640">
    <property type="component" value="Chromosome 11"/>
</dbReference>
<dbReference type="MassIVE" id="A0A6Q8PGC0"/>
<accession>A0A6Q8PGC0</accession>
<dbReference type="Gene3D" id="3.40.50.300">
    <property type="entry name" value="P-loop containing nucleotide triphosphate hydrolases"/>
    <property type="match status" value="1"/>
</dbReference>
<evidence type="ECO:0007829" key="6">
    <source>
        <dbReference type="ProteomicsDB" id="A0A6Q8PGC0"/>
    </source>
</evidence>
<dbReference type="AlphaFoldDB" id="A0A6Q8PGC0"/>
<feature type="non-terminal residue" evidence="3">
    <location>
        <position position="1"/>
    </location>
</feature>
<keyword evidence="4" id="KW-1185">Reference proteome</keyword>
<gene>
    <name evidence="3" type="primary">IGHMBP2</name>
</gene>